<dbReference type="AlphaFoldDB" id="A0AA38FE36"/>
<evidence type="ECO:0000313" key="2">
    <source>
        <dbReference type="Proteomes" id="UP000824469"/>
    </source>
</evidence>
<dbReference type="EMBL" id="JAHRHJ020000010">
    <property type="protein sequence ID" value="KAH9298600.1"/>
    <property type="molecule type" value="Genomic_DNA"/>
</dbReference>
<keyword evidence="2" id="KW-1185">Reference proteome</keyword>
<gene>
    <name evidence="1" type="ORF">KI387_030282</name>
</gene>
<feature type="non-terminal residue" evidence="1">
    <location>
        <position position="52"/>
    </location>
</feature>
<sequence>GFNINSIPRKENKAADRHAVVGVAFDVVESIKEDKVKPDIHVIVRPSVPDNK</sequence>
<protein>
    <submittedName>
        <fullName evidence="1">Uncharacterized protein</fullName>
    </submittedName>
</protein>
<dbReference type="Proteomes" id="UP000824469">
    <property type="component" value="Unassembled WGS sequence"/>
</dbReference>
<reference evidence="1 2" key="1">
    <citation type="journal article" date="2021" name="Nat. Plants">
        <title>The Taxus genome provides insights into paclitaxel biosynthesis.</title>
        <authorList>
            <person name="Xiong X."/>
            <person name="Gou J."/>
            <person name="Liao Q."/>
            <person name="Li Y."/>
            <person name="Zhou Q."/>
            <person name="Bi G."/>
            <person name="Li C."/>
            <person name="Du R."/>
            <person name="Wang X."/>
            <person name="Sun T."/>
            <person name="Guo L."/>
            <person name="Liang H."/>
            <person name="Lu P."/>
            <person name="Wu Y."/>
            <person name="Zhang Z."/>
            <person name="Ro D.K."/>
            <person name="Shang Y."/>
            <person name="Huang S."/>
            <person name="Yan J."/>
        </authorList>
    </citation>
    <scope>NUCLEOTIDE SEQUENCE [LARGE SCALE GENOMIC DNA]</scope>
    <source>
        <strain evidence="1">Ta-2019</strain>
    </source>
</reference>
<organism evidence="1 2">
    <name type="scientific">Taxus chinensis</name>
    <name type="common">Chinese yew</name>
    <name type="synonym">Taxus wallichiana var. chinensis</name>
    <dbReference type="NCBI Taxonomy" id="29808"/>
    <lineage>
        <taxon>Eukaryota</taxon>
        <taxon>Viridiplantae</taxon>
        <taxon>Streptophyta</taxon>
        <taxon>Embryophyta</taxon>
        <taxon>Tracheophyta</taxon>
        <taxon>Spermatophyta</taxon>
        <taxon>Pinopsida</taxon>
        <taxon>Pinidae</taxon>
        <taxon>Conifers II</taxon>
        <taxon>Cupressales</taxon>
        <taxon>Taxaceae</taxon>
        <taxon>Taxus</taxon>
    </lineage>
</organism>
<name>A0AA38FE36_TAXCH</name>
<feature type="non-terminal residue" evidence="1">
    <location>
        <position position="1"/>
    </location>
</feature>
<proteinExistence type="predicted"/>
<comment type="caution">
    <text evidence="1">The sequence shown here is derived from an EMBL/GenBank/DDBJ whole genome shotgun (WGS) entry which is preliminary data.</text>
</comment>
<accession>A0AA38FE36</accession>
<evidence type="ECO:0000313" key="1">
    <source>
        <dbReference type="EMBL" id="KAH9298600.1"/>
    </source>
</evidence>